<dbReference type="EMBL" id="JWZX01002748">
    <property type="protein sequence ID" value="KOO27182.1"/>
    <property type="molecule type" value="Genomic_DNA"/>
</dbReference>
<proteinExistence type="predicted"/>
<dbReference type="Proteomes" id="UP000037460">
    <property type="component" value="Unassembled WGS sequence"/>
</dbReference>
<organism evidence="2 3">
    <name type="scientific">Chrysochromulina tobinii</name>
    <dbReference type="NCBI Taxonomy" id="1460289"/>
    <lineage>
        <taxon>Eukaryota</taxon>
        <taxon>Haptista</taxon>
        <taxon>Haptophyta</taxon>
        <taxon>Prymnesiophyceae</taxon>
        <taxon>Prymnesiales</taxon>
        <taxon>Chrysochromulinaceae</taxon>
        <taxon>Chrysochromulina</taxon>
    </lineage>
</organism>
<evidence type="ECO:0000313" key="2">
    <source>
        <dbReference type="EMBL" id="KOO27182.1"/>
    </source>
</evidence>
<evidence type="ECO:0000313" key="3">
    <source>
        <dbReference type="Proteomes" id="UP000037460"/>
    </source>
</evidence>
<sequence length="412" mass="43854">MAERARASARDDVSHGAGAFLNDVRSQISDSAEFRSLAGALYSGVRDNLREVGQPSFGKLSQAEQEALVNRVRTQLLGTEVYARCRDATWRALDAALDGASESLVSKRGGNMGGRRGPGPTWPTQNADDDEGDEGSIGVQRSSTKVGAILELASVSASSLLDRWPAAQDELLWLLNTELPTALRHSMWHLKLRAPAARAEYERKRSESVFATLSLRDGAISQGCQATLQRIAPQLLSQLNFHKTCLSANATRSAAEQAELEATLIEHFIALVAMPKPLLGLAADKKGGKADKKGKAALGPSSAEALLGTVDEELASKLVGMLGITGIDAVLLPYAQRLAPALCSALICLRESLITCASATEVKLILAAQGPQITISQLQRMLTAHFMAGIRKELAAPPPQQAFELTPGGSWS</sequence>
<dbReference type="AlphaFoldDB" id="A0A0M0JLI5"/>
<gene>
    <name evidence="2" type="ORF">Ctob_005951</name>
</gene>
<evidence type="ECO:0000256" key="1">
    <source>
        <dbReference type="SAM" id="MobiDB-lite"/>
    </source>
</evidence>
<comment type="caution">
    <text evidence="2">The sequence shown here is derived from an EMBL/GenBank/DDBJ whole genome shotgun (WGS) entry which is preliminary data.</text>
</comment>
<protein>
    <submittedName>
        <fullName evidence="2">Uncharacterized protein</fullName>
    </submittedName>
</protein>
<name>A0A0M0JLI5_9EUKA</name>
<accession>A0A0M0JLI5</accession>
<reference evidence="3" key="1">
    <citation type="journal article" date="2015" name="PLoS Genet.">
        <title>Genome Sequence and Transcriptome Analyses of Chrysochromulina tobin: Metabolic Tools for Enhanced Algal Fitness in the Prominent Order Prymnesiales (Haptophyceae).</title>
        <authorList>
            <person name="Hovde B.T."/>
            <person name="Deodato C.R."/>
            <person name="Hunsperger H.M."/>
            <person name="Ryken S.A."/>
            <person name="Yost W."/>
            <person name="Jha R.K."/>
            <person name="Patterson J."/>
            <person name="Monnat R.J. Jr."/>
            <person name="Barlow S.B."/>
            <person name="Starkenburg S.R."/>
            <person name="Cattolico R.A."/>
        </authorList>
    </citation>
    <scope>NUCLEOTIDE SEQUENCE</scope>
    <source>
        <strain evidence="3">CCMP291</strain>
    </source>
</reference>
<keyword evidence="3" id="KW-1185">Reference proteome</keyword>
<feature type="region of interest" description="Disordered" evidence="1">
    <location>
        <begin position="105"/>
        <end position="136"/>
    </location>
</feature>